<dbReference type="RefSeq" id="WP_012432984.1">
    <property type="nucleotide sequence ID" value="NZ_JAQQCK010000007.1"/>
</dbReference>
<dbReference type="EMBL" id="JAQQDR010000005">
    <property type="protein sequence ID" value="MFM0239390.1"/>
    <property type="molecule type" value="Genomic_DNA"/>
</dbReference>
<evidence type="ECO:0008006" key="4">
    <source>
        <dbReference type="Google" id="ProtNLM"/>
    </source>
</evidence>
<organism evidence="2 3">
    <name type="scientific">Paraburkholderia phytofirmans</name>
    <dbReference type="NCBI Taxonomy" id="261302"/>
    <lineage>
        <taxon>Bacteria</taxon>
        <taxon>Pseudomonadati</taxon>
        <taxon>Pseudomonadota</taxon>
        <taxon>Betaproteobacteria</taxon>
        <taxon>Burkholderiales</taxon>
        <taxon>Burkholderiaceae</taxon>
        <taxon>Paraburkholderia</taxon>
    </lineage>
</organism>
<sequence length="74" mass="8130">MPTPLFVILLVLFVGSAGLIVINLTGDPGVDYWDLDGEKKSSPSKLDALRNRIVFYSSGAVLVGTFIVYLMLRR</sequence>
<keyword evidence="1" id="KW-0812">Transmembrane</keyword>
<proteinExistence type="predicted"/>
<gene>
    <name evidence="2" type="ORF">PQR03_14750</name>
</gene>
<evidence type="ECO:0000313" key="3">
    <source>
        <dbReference type="Proteomes" id="UP001629274"/>
    </source>
</evidence>
<keyword evidence="3" id="KW-1185">Reference proteome</keyword>
<feature type="transmembrane region" description="Helical" evidence="1">
    <location>
        <begin position="53"/>
        <end position="72"/>
    </location>
</feature>
<keyword evidence="1" id="KW-1133">Transmembrane helix</keyword>
<keyword evidence="1" id="KW-0472">Membrane</keyword>
<accession>A0ABW9BI78</accession>
<protein>
    <recommendedName>
        <fullName evidence="4">Transmembrane protein</fullName>
    </recommendedName>
</protein>
<dbReference type="Proteomes" id="UP001629274">
    <property type="component" value="Unassembled WGS sequence"/>
</dbReference>
<reference evidence="2 3" key="1">
    <citation type="journal article" date="2024" name="Chem. Sci.">
        <title>Discovery of megapolipeptins by genome mining of a Burkholderiales bacteria collection.</title>
        <authorList>
            <person name="Paulo B.S."/>
            <person name="Recchia M.J.J."/>
            <person name="Lee S."/>
            <person name="Fergusson C.H."/>
            <person name="Romanowski S.B."/>
            <person name="Hernandez A."/>
            <person name="Krull N."/>
            <person name="Liu D.Y."/>
            <person name="Cavanagh H."/>
            <person name="Bos A."/>
            <person name="Gray C.A."/>
            <person name="Murphy B.T."/>
            <person name="Linington R.G."/>
            <person name="Eustaquio A.S."/>
        </authorList>
    </citation>
    <scope>NUCLEOTIDE SEQUENCE [LARGE SCALE GENOMIC DNA]</scope>
    <source>
        <strain evidence="2 3">RL17-351-BIE-A</strain>
    </source>
</reference>
<evidence type="ECO:0000313" key="2">
    <source>
        <dbReference type="EMBL" id="MFM0239390.1"/>
    </source>
</evidence>
<evidence type="ECO:0000256" key="1">
    <source>
        <dbReference type="SAM" id="Phobius"/>
    </source>
</evidence>
<name>A0ABW9BI78_9BURK</name>
<comment type="caution">
    <text evidence="2">The sequence shown here is derived from an EMBL/GenBank/DDBJ whole genome shotgun (WGS) entry which is preliminary data.</text>
</comment>